<dbReference type="GeneID" id="97497373"/>
<evidence type="ECO:0000313" key="23">
    <source>
        <dbReference type="Proteomes" id="UP000186096"/>
    </source>
</evidence>
<dbReference type="SUPFAM" id="SSF54631">
    <property type="entry name" value="CBS-domain pair"/>
    <property type="match status" value="1"/>
</dbReference>
<dbReference type="GO" id="GO:0046872">
    <property type="term" value="F:metal ion binding"/>
    <property type="evidence" value="ECO:0007669"/>
    <property type="project" value="UniProtKB-UniRule"/>
</dbReference>
<comment type="similarity">
    <text evidence="2 13 19">Belongs to the IMPDH/GMPR family.</text>
</comment>
<evidence type="ECO:0000256" key="1">
    <source>
        <dbReference type="ARBA" id="ARBA00001958"/>
    </source>
</evidence>
<dbReference type="PROSITE" id="PS00487">
    <property type="entry name" value="IMP_DH_GMP_RED"/>
    <property type="match status" value="1"/>
</dbReference>
<dbReference type="GO" id="GO:0003938">
    <property type="term" value="F:IMP dehydrogenase activity"/>
    <property type="evidence" value="ECO:0007669"/>
    <property type="project" value="UniProtKB-UniRule"/>
</dbReference>
<reference evidence="23" key="1">
    <citation type="submission" date="2017-01" db="EMBL/GenBank/DDBJ databases">
        <authorList>
            <person name="Varghese N."/>
            <person name="Submissions S."/>
        </authorList>
    </citation>
    <scope>NUCLEOTIDE SEQUENCE [LARGE SCALE GENOMIC DNA]</scope>
    <source>
        <strain evidence="23">ATCC 12950</strain>
    </source>
</reference>
<dbReference type="GO" id="GO:0006177">
    <property type="term" value="P:GMP biosynthetic process"/>
    <property type="evidence" value="ECO:0007669"/>
    <property type="project" value="UniProtKB-UniRule"/>
</dbReference>
<comment type="activity regulation">
    <text evidence="13">Mycophenolic acid (MPA) is a non-competitive inhibitor that prevents formation of the closed enzyme conformation by binding to the same site as the amobile flap. In contrast, mizoribine monophosphate (MZP) is a competitive inhibitor that induces the closed conformation. MPA is a potent inhibitor of mammalian IMPDHs but a poor inhibitor of the bacterial enzymes. MZP is a more potent inhibitor of bacterial IMPDH.</text>
</comment>
<comment type="function">
    <text evidence="13">Catalyzes the conversion of inosine 5'-phosphate (IMP) to xanthosine 5'-phosphate (XMP), the first committed and rate-limiting step in the de novo synthesis of guanine nucleotides, and therefore plays an important role in the regulation of cell growth.</text>
</comment>
<comment type="catalytic activity">
    <reaction evidence="12 13 20">
        <text>IMP + NAD(+) + H2O = XMP + NADH + H(+)</text>
        <dbReference type="Rhea" id="RHEA:11708"/>
        <dbReference type="ChEBI" id="CHEBI:15377"/>
        <dbReference type="ChEBI" id="CHEBI:15378"/>
        <dbReference type="ChEBI" id="CHEBI:57464"/>
        <dbReference type="ChEBI" id="CHEBI:57540"/>
        <dbReference type="ChEBI" id="CHEBI:57945"/>
        <dbReference type="ChEBI" id="CHEBI:58053"/>
        <dbReference type="EC" id="1.1.1.205"/>
    </reaction>
</comment>
<feature type="binding site" evidence="16">
    <location>
        <begin position="247"/>
        <end position="249"/>
    </location>
    <ligand>
        <name>NAD(+)</name>
        <dbReference type="ChEBI" id="CHEBI:57540"/>
    </ligand>
</feature>
<evidence type="ECO:0000256" key="17">
    <source>
        <dbReference type="PIRSR" id="PIRSR000130-4"/>
    </source>
</evidence>
<dbReference type="EC" id="1.1.1.205" evidence="13 20"/>
<dbReference type="FunFam" id="3.20.20.70:FF:000003">
    <property type="entry name" value="GMP reductase"/>
    <property type="match status" value="1"/>
</dbReference>
<dbReference type="OrthoDB" id="9805398at2"/>
<feature type="binding site" description="in other chain" evidence="13 17">
    <location>
        <position position="303"/>
    </location>
    <ligand>
        <name>K(+)</name>
        <dbReference type="ChEBI" id="CHEBI:29103"/>
        <note>ligand shared between two tetrameric partners</note>
    </ligand>
</feature>
<dbReference type="InterPro" id="IPR015875">
    <property type="entry name" value="IMP_DH/GMP_Rdtase_CS"/>
</dbReference>
<feature type="domain" description="CBS" evidence="21">
    <location>
        <begin position="93"/>
        <end position="149"/>
    </location>
</feature>
<evidence type="ECO:0000256" key="16">
    <source>
        <dbReference type="PIRSR" id="PIRSR000130-3"/>
    </source>
</evidence>
<dbReference type="SUPFAM" id="SSF51412">
    <property type="entry name" value="Inosine monophosphate dehydrogenase (IMPDH)"/>
    <property type="match status" value="1"/>
</dbReference>
<gene>
    <name evidence="13" type="primary">guaB</name>
    <name evidence="22" type="ORF">SAMN05421833_10280</name>
</gene>
<evidence type="ECO:0000259" key="21">
    <source>
        <dbReference type="PROSITE" id="PS51371"/>
    </source>
</evidence>
<evidence type="ECO:0000256" key="9">
    <source>
        <dbReference type="ARBA" id="ARBA00023002"/>
    </source>
</evidence>
<comment type="subunit">
    <text evidence="3 13">Homotetramer.</text>
</comment>
<feature type="domain" description="CBS" evidence="21">
    <location>
        <begin position="153"/>
        <end position="210"/>
    </location>
</feature>
<feature type="binding site" evidence="13 15">
    <location>
        <begin position="359"/>
        <end position="360"/>
    </location>
    <ligand>
        <name>IMP</name>
        <dbReference type="ChEBI" id="CHEBI:58053"/>
    </ligand>
</feature>
<organism evidence="22 23">
    <name type="scientific">Microbispora rosea</name>
    <dbReference type="NCBI Taxonomy" id="58117"/>
    <lineage>
        <taxon>Bacteria</taxon>
        <taxon>Bacillati</taxon>
        <taxon>Actinomycetota</taxon>
        <taxon>Actinomycetes</taxon>
        <taxon>Streptosporangiales</taxon>
        <taxon>Streptosporangiaceae</taxon>
        <taxon>Microbispora</taxon>
    </lineage>
</organism>
<dbReference type="InterPro" id="IPR001093">
    <property type="entry name" value="IMP_DH_GMPRt"/>
</dbReference>
<evidence type="ECO:0000256" key="12">
    <source>
        <dbReference type="ARBA" id="ARBA00048028"/>
    </source>
</evidence>
<sequence>MAKFTEPGLTFDDVLLVPAYSDLQPGDADTTTRLSRTITLRIPLMSAAMDTVTEARMAVAMARQGGIGILHRNLSIEEQAQQVDLVKRSEAGMVTNPVTCSPEDTLADVERLCATYRISGVPVTDADGVLVGIVTNRDMRFESDQSRAVRDVMTPMPLVTAPVGVDRDEAFRLLRQNKVEKLPLVDEAGRLQGLITVKDFTKSEQYPIATKDADGRLMVGAAVGVAGDAEERAMTLIEAGADVIIVDTAHGHSRGVCDMIAKIKANGRVDVIGGNVATRAGAQALVDAGADAVKVGVGPGSICTTRVVAGVGAPQLTAIYEAALACGPAGVPVIGDGGLQYSGDIAKALAAGADTVMLGSLLAGCEESPGELIFINGKQFKSYRGMGSLGAVRNRERGGASFSKDRYAQAEVSGEDKYIPEGIEGQVPYRGPVAAVAHQLVGGLRQGMWYTGSRTIEELHEKAQLMPITAAGLKESHPHDIQMTVEAPNYHGR</sequence>
<evidence type="ECO:0000256" key="3">
    <source>
        <dbReference type="ARBA" id="ARBA00011881"/>
    </source>
</evidence>
<feature type="binding site" evidence="13 15">
    <location>
        <position position="421"/>
    </location>
    <ligand>
        <name>IMP</name>
        <dbReference type="ChEBI" id="CHEBI:58053"/>
    </ligand>
</feature>
<comment type="cofactor">
    <cofactor evidence="1 13">
        <name>K(+)</name>
        <dbReference type="ChEBI" id="CHEBI:29103"/>
    </cofactor>
</comment>
<evidence type="ECO:0000256" key="4">
    <source>
        <dbReference type="ARBA" id="ARBA00022723"/>
    </source>
</evidence>
<dbReference type="PANTHER" id="PTHR11911:SF111">
    <property type="entry name" value="INOSINE-5'-MONOPHOSPHATE DEHYDROGENASE"/>
    <property type="match status" value="1"/>
</dbReference>
<feature type="binding site" evidence="13">
    <location>
        <position position="247"/>
    </location>
    <ligand>
        <name>NAD(+)</name>
        <dbReference type="ChEBI" id="CHEBI:57540"/>
    </ligand>
</feature>
<evidence type="ECO:0000256" key="6">
    <source>
        <dbReference type="ARBA" id="ARBA00022749"/>
    </source>
</evidence>
<keyword evidence="23" id="KW-1185">Reference proteome</keyword>
<keyword evidence="7 13" id="KW-0658">Purine biosynthesis</keyword>
<evidence type="ECO:0000256" key="7">
    <source>
        <dbReference type="ARBA" id="ARBA00022755"/>
    </source>
</evidence>
<dbReference type="UniPathway" id="UPA00601">
    <property type="reaction ID" value="UER00295"/>
</dbReference>
<dbReference type="NCBIfam" id="TIGR01302">
    <property type="entry name" value="IMP_dehydrog"/>
    <property type="match status" value="1"/>
</dbReference>
<dbReference type="Gene3D" id="3.20.20.70">
    <property type="entry name" value="Aldolase class I"/>
    <property type="match status" value="1"/>
</dbReference>
<keyword evidence="11 18" id="KW-0129">CBS domain</keyword>
<proteinExistence type="inferred from homology"/>
<dbReference type="CDD" id="cd04601">
    <property type="entry name" value="CBS_pair_IMPDH"/>
    <property type="match status" value="1"/>
</dbReference>
<feature type="binding site" evidence="13">
    <location>
        <position position="476"/>
    </location>
    <ligand>
        <name>K(+)</name>
        <dbReference type="ChEBI" id="CHEBI:29103"/>
        <note>ligand shared between two tetrameric partners</note>
    </ligand>
</feature>
<evidence type="ECO:0000256" key="2">
    <source>
        <dbReference type="ARBA" id="ARBA00005502"/>
    </source>
</evidence>
<dbReference type="PANTHER" id="PTHR11911">
    <property type="entry name" value="INOSINE-5-MONOPHOSPHATE DEHYDROGENASE RELATED"/>
    <property type="match status" value="1"/>
</dbReference>
<accession>A0A1N6SQU3</accession>
<feature type="binding site" evidence="13 15">
    <location>
        <begin position="336"/>
        <end position="338"/>
    </location>
    <ligand>
        <name>IMP</name>
        <dbReference type="ChEBI" id="CHEBI:58053"/>
    </ligand>
</feature>
<feature type="active site" description="Thioimidate intermediate" evidence="13 14">
    <location>
        <position position="303"/>
    </location>
</feature>
<dbReference type="GO" id="GO:0000166">
    <property type="term" value="F:nucleotide binding"/>
    <property type="evidence" value="ECO:0007669"/>
    <property type="project" value="UniProtKB-UniRule"/>
</dbReference>
<dbReference type="PROSITE" id="PS51371">
    <property type="entry name" value="CBS"/>
    <property type="match status" value="2"/>
</dbReference>
<evidence type="ECO:0000256" key="13">
    <source>
        <dbReference type="HAMAP-Rule" id="MF_01964"/>
    </source>
</evidence>
<evidence type="ECO:0000256" key="15">
    <source>
        <dbReference type="PIRSR" id="PIRSR000130-2"/>
    </source>
</evidence>
<feature type="binding site" description="in other chain" evidence="13 17">
    <location>
        <position position="298"/>
    </location>
    <ligand>
        <name>K(+)</name>
        <dbReference type="ChEBI" id="CHEBI:29103"/>
        <note>ligand shared between two tetrameric partners</note>
    </ligand>
</feature>
<evidence type="ECO:0000256" key="19">
    <source>
        <dbReference type="RuleBase" id="RU003927"/>
    </source>
</evidence>
<feature type="binding site" evidence="13 16">
    <location>
        <begin position="296"/>
        <end position="298"/>
    </location>
    <ligand>
        <name>NAD(+)</name>
        <dbReference type="ChEBI" id="CHEBI:57540"/>
    </ligand>
</feature>
<dbReference type="HAMAP" id="MF_01964">
    <property type="entry name" value="IMPDH"/>
    <property type="match status" value="1"/>
</dbReference>
<dbReference type="CDD" id="cd00381">
    <property type="entry name" value="IMPDH"/>
    <property type="match status" value="1"/>
</dbReference>
<comment type="pathway">
    <text evidence="13 20">Purine metabolism; XMP biosynthesis via de novo pathway; XMP from IMP: step 1/1.</text>
</comment>
<feature type="binding site" evidence="13">
    <location>
        <position position="477"/>
    </location>
    <ligand>
        <name>K(+)</name>
        <dbReference type="ChEBI" id="CHEBI:29103"/>
        <note>ligand shared between two tetrameric partners</note>
    </ligand>
</feature>
<evidence type="ECO:0000313" key="22">
    <source>
        <dbReference type="EMBL" id="SIQ43397.1"/>
    </source>
</evidence>
<evidence type="ECO:0000256" key="5">
    <source>
        <dbReference type="ARBA" id="ARBA00022737"/>
    </source>
</evidence>
<keyword evidence="10 13" id="KW-0520">NAD</keyword>
<evidence type="ECO:0000256" key="11">
    <source>
        <dbReference type="ARBA" id="ARBA00023122"/>
    </source>
</evidence>
<dbReference type="STRING" id="58117.SAMN05421833_10280"/>
<dbReference type="PIRSF" id="PIRSF000130">
    <property type="entry name" value="IMPDH"/>
    <property type="match status" value="1"/>
</dbReference>
<evidence type="ECO:0000256" key="20">
    <source>
        <dbReference type="RuleBase" id="RU003928"/>
    </source>
</evidence>
<dbReference type="Pfam" id="PF00478">
    <property type="entry name" value="IMPDH"/>
    <property type="match status" value="1"/>
</dbReference>
<feature type="binding site" evidence="13 15">
    <location>
        <begin position="383"/>
        <end position="387"/>
    </location>
    <ligand>
        <name>IMP</name>
        <dbReference type="ChEBI" id="CHEBI:58053"/>
    </ligand>
</feature>
<dbReference type="SMART" id="SM01240">
    <property type="entry name" value="IMPDH"/>
    <property type="match status" value="1"/>
</dbReference>
<feature type="active site" description="Proton acceptor" evidence="13 14">
    <location>
        <position position="406"/>
    </location>
</feature>
<keyword evidence="4 13" id="KW-0479">Metal-binding</keyword>
<evidence type="ECO:0000256" key="8">
    <source>
        <dbReference type="ARBA" id="ARBA00022958"/>
    </source>
</evidence>
<evidence type="ECO:0000256" key="10">
    <source>
        <dbReference type="ARBA" id="ARBA00023027"/>
    </source>
</evidence>
<evidence type="ECO:0000256" key="18">
    <source>
        <dbReference type="PROSITE-ProRule" id="PRU00703"/>
    </source>
</evidence>
<dbReference type="RefSeq" id="WP_030508388.1">
    <property type="nucleotide sequence ID" value="NZ_CP192071.1"/>
</dbReference>
<evidence type="ECO:0000256" key="14">
    <source>
        <dbReference type="PIRSR" id="PIRSR000130-1"/>
    </source>
</evidence>
<protein>
    <recommendedName>
        <fullName evidence="13 20">Inosine-5'-monophosphate dehydrogenase</fullName>
        <shortName evidence="13">IMP dehydrogenase</shortName>
        <shortName evidence="13">IMPD</shortName>
        <shortName evidence="13">IMPDH</shortName>
        <ecNumber evidence="13 20">1.1.1.205</ecNumber>
    </recommendedName>
</protein>
<dbReference type="SMART" id="SM00116">
    <property type="entry name" value="CBS"/>
    <property type="match status" value="2"/>
</dbReference>
<dbReference type="InterPro" id="IPR005990">
    <property type="entry name" value="IMP_DH"/>
</dbReference>
<dbReference type="InterPro" id="IPR046342">
    <property type="entry name" value="CBS_dom_sf"/>
</dbReference>
<name>A0A1N6SQU3_9ACTN</name>
<keyword evidence="5" id="KW-0677">Repeat</keyword>
<feature type="binding site" description="in other chain" evidence="13 17">
    <location>
        <position position="300"/>
    </location>
    <ligand>
        <name>K(+)</name>
        <dbReference type="ChEBI" id="CHEBI:29103"/>
        <note>ligand shared between two tetrameric partners</note>
    </ligand>
</feature>
<dbReference type="InterPro" id="IPR000644">
    <property type="entry name" value="CBS_dom"/>
</dbReference>
<dbReference type="AlphaFoldDB" id="A0A1N6SQU3"/>
<comment type="caution">
    <text evidence="13">Lacks conserved residue(s) required for the propagation of feature annotation.</text>
</comment>
<dbReference type="Proteomes" id="UP000186096">
    <property type="component" value="Unassembled WGS sequence"/>
</dbReference>
<keyword evidence="8 13" id="KW-0630">Potassium</keyword>
<feature type="binding site" evidence="13 15">
    <location>
        <position position="301"/>
    </location>
    <ligand>
        <name>IMP</name>
        <dbReference type="ChEBI" id="CHEBI:58053"/>
    </ligand>
</feature>
<dbReference type="EMBL" id="FTNI01000002">
    <property type="protein sequence ID" value="SIQ43397.1"/>
    <property type="molecule type" value="Genomic_DNA"/>
</dbReference>
<keyword evidence="9 13" id="KW-0560">Oxidoreductase</keyword>
<keyword evidence="6 13" id="KW-0332">GMP biosynthesis</keyword>
<dbReference type="GO" id="GO:0006183">
    <property type="term" value="P:GTP biosynthetic process"/>
    <property type="evidence" value="ECO:0007669"/>
    <property type="project" value="TreeGrafter"/>
</dbReference>
<feature type="binding site" evidence="13">
    <location>
        <position position="475"/>
    </location>
    <ligand>
        <name>K(+)</name>
        <dbReference type="ChEBI" id="CHEBI:29103"/>
        <note>ligand shared between two tetrameric partners</note>
    </ligand>
</feature>
<dbReference type="Pfam" id="PF00571">
    <property type="entry name" value="CBS"/>
    <property type="match status" value="2"/>
</dbReference>
<dbReference type="InterPro" id="IPR013785">
    <property type="entry name" value="Aldolase_TIM"/>
</dbReference>